<dbReference type="FunFam" id="2.60.120.330:FF:000012">
    <property type="entry name" value="Gibberellin 20 oxidase 1"/>
    <property type="match status" value="1"/>
</dbReference>
<keyword evidence="3" id="KW-0560">Oxidoreductase</keyword>
<keyword evidence="6" id="KW-1185">Reference proteome</keyword>
<evidence type="ECO:0000256" key="1">
    <source>
        <dbReference type="ARBA" id="ARBA00022723"/>
    </source>
</evidence>
<dbReference type="InterPro" id="IPR027443">
    <property type="entry name" value="IPNS-like_sf"/>
</dbReference>
<dbReference type="GO" id="GO:0046872">
    <property type="term" value="F:metal ion binding"/>
    <property type="evidence" value="ECO:0007669"/>
    <property type="project" value="UniProtKB-KW"/>
</dbReference>
<dbReference type="Pfam" id="PF14226">
    <property type="entry name" value="DIOX_N"/>
    <property type="match status" value="1"/>
</dbReference>
<dbReference type="InterPro" id="IPR026992">
    <property type="entry name" value="DIOX_N"/>
</dbReference>
<feature type="domain" description="Fe2OG dioxygenase" evidence="4">
    <location>
        <begin position="174"/>
        <end position="276"/>
    </location>
</feature>
<dbReference type="Proteomes" id="UP001187471">
    <property type="component" value="Unassembled WGS sequence"/>
</dbReference>
<dbReference type="InterPro" id="IPR050231">
    <property type="entry name" value="Iron_ascorbate_oxido_reductase"/>
</dbReference>
<organism evidence="5 6">
    <name type="scientific">Escallonia rubra</name>
    <dbReference type="NCBI Taxonomy" id="112253"/>
    <lineage>
        <taxon>Eukaryota</taxon>
        <taxon>Viridiplantae</taxon>
        <taxon>Streptophyta</taxon>
        <taxon>Embryophyta</taxon>
        <taxon>Tracheophyta</taxon>
        <taxon>Spermatophyta</taxon>
        <taxon>Magnoliopsida</taxon>
        <taxon>eudicotyledons</taxon>
        <taxon>Gunneridae</taxon>
        <taxon>Pentapetalae</taxon>
        <taxon>asterids</taxon>
        <taxon>campanulids</taxon>
        <taxon>Escalloniales</taxon>
        <taxon>Escalloniaceae</taxon>
        <taxon>Escallonia</taxon>
    </lineage>
</organism>
<dbReference type="AlphaFoldDB" id="A0AA88RN27"/>
<dbReference type="EMBL" id="JAVXUO010000357">
    <property type="protein sequence ID" value="KAK2993004.1"/>
    <property type="molecule type" value="Genomic_DNA"/>
</dbReference>
<comment type="similarity">
    <text evidence="3">Belongs to the iron/ascorbate-dependent oxidoreductase family.</text>
</comment>
<evidence type="ECO:0000259" key="4">
    <source>
        <dbReference type="PROSITE" id="PS51471"/>
    </source>
</evidence>
<dbReference type="SUPFAM" id="SSF51197">
    <property type="entry name" value="Clavaminate synthase-like"/>
    <property type="match status" value="1"/>
</dbReference>
<evidence type="ECO:0000256" key="3">
    <source>
        <dbReference type="RuleBase" id="RU003682"/>
    </source>
</evidence>
<dbReference type="PANTHER" id="PTHR47990">
    <property type="entry name" value="2-OXOGLUTARATE (2OG) AND FE(II)-DEPENDENT OXYGENASE SUPERFAMILY PROTEIN-RELATED"/>
    <property type="match status" value="1"/>
</dbReference>
<proteinExistence type="inferred from homology"/>
<comment type="caution">
    <text evidence="5">The sequence shown here is derived from an EMBL/GenBank/DDBJ whole genome shotgun (WGS) entry which is preliminary data.</text>
</comment>
<dbReference type="InterPro" id="IPR005123">
    <property type="entry name" value="Oxoglu/Fe-dep_dioxygenase_dom"/>
</dbReference>
<keyword evidence="2 3" id="KW-0408">Iron</keyword>
<dbReference type="GO" id="GO:0016705">
    <property type="term" value="F:oxidoreductase activity, acting on paired donors, with incorporation or reduction of molecular oxygen"/>
    <property type="evidence" value="ECO:0007669"/>
    <property type="project" value="UniProtKB-ARBA"/>
</dbReference>
<reference evidence="5" key="1">
    <citation type="submission" date="2022-12" db="EMBL/GenBank/DDBJ databases">
        <title>Draft genome assemblies for two species of Escallonia (Escalloniales).</title>
        <authorList>
            <person name="Chanderbali A."/>
            <person name="Dervinis C."/>
            <person name="Anghel I."/>
            <person name="Soltis D."/>
            <person name="Soltis P."/>
            <person name="Zapata F."/>
        </authorList>
    </citation>
    <scope>NUCLEOTIDE SEQUENCE</scope>
    <source>
        <strain evidence="5">UCBG92.1500</strain>
        <tissue evidence="5">Leaf</tissue>
    </source>
</reference>
<dbReference type="PROSITE" id="PS51471">
    <property type="entry name" value="FE2OG_OXY"/>
    <property type="match status" value="1"/>
</dbReference>
<evidence type="ECO:0000256" key="2">
    <source>
        <dbReference type="ARBA" id="ARBA00023004"/>
    </source>
</evidence>
<dbReference type="InterPro" id="IPR044861">
    <property type="entry name" value="IPNS-like_FE2OG_OXY"/>
</dbReference>
<protein>
    <recommendedName>
        <fullName evidence="4">Fe2OG dioxygenase domain-containing protein</fullName>
    </recommendedName>
</protein>
<dbReference type="Gene3D" id="2.60.120.330">
    <property type="entry name" value="B-lactam Antibiotic, Isopenicillin N Synthase, Chain"/>
    <property type="match status" value="1"/>
</dbReference>
<sequence length="355" mass="40850">MAHSVEALGQANDFPVVDLSGNVSGVVAEIAEACEKWGAFQVINHGLPLEVHAKFELAMKKFFAQPTEEKRKLRKDIDGGKPYDYGYEEFSKNVDDWKEVFDFPLEKQTSSTPISYDDNTQRELIHSWPQYPAEFREACTEYGQEMEKLSFRLMELIAMSLGLPRQRLNGFFKDHTSMGRLIHCPPCPTPQLALGTHEHTDVGALTILSQDEAGGLEAKRTFDGEWIPVKFVPNAYVINVGDMLEVWSNKKYVSLVHRAKVNSERERFSIPFFFNPAYYVVMEPVEELTNEQNPAKYRAFNWGKYYGSRKYGNFKNPDLDVLRLKHFRLKNPRLAWYVAYKSPNGFAIIQDIIKQ</sequence>
<accession>A0AA88RN27</accession>
<evidence type="ECO:0000313" key="5">
    <source>
        <dbReference type="EMBL" id="KAK2993004.1"/>
    </source>
</evidence>
<evidence type="ECO:0000313" key="6">
    <source>
        <dbReference type="Proteomes" id="UP001187471"/>
    </source>
</evidence>
<name>A0AA88RN27_9ASTE</name>
<gene>
    <name evidence="5" type="ORF">RJ640_004516</name>
</gene>
<dbReference type="Pfam" id="PF03171">
    <property type="entry name" value="2OG-FeII_Oxy"/>
    <property type="match status" value="1"/>
</dbReference>
<keyword evidence="1 3" id="KW-0479">Metal-binding</keyword>